<dbReference type="Proteomes" id="UP000176300">
    <property type="component" value="Unassembled WGS sequence"/>
</dbReference>
<accession>A0A1F6NHX4</accession>
<evidence type="ECO:0000256" key="1">
    <source>
        <dbReference type="SAM" id="Phobius"/>
    </source>
</evidence>
<sequence>MFIQPLYQWEGKMEKDDRLAKYYGVDLSKIDSDREITNVQIEELALMLSEIRRDCNPKMTLIFGSLAAGCLLANFFLFPSLIFLFSFAVLSVATFLSNEDRIQINHACRRLENEISDRQISIDKLNEIELEAKFRILDEKEKEEKG</sequence>
<keyword evidence="1" id="KW-1133">Transmembrane helix</keyword>
<evidence type="ECO:0000313" key="3">
    <source>
        <dbReference type="Proteomes" id="UP000176300"/>
    </source>
</evidence>
<organism evidence="2 3">
    <name type="scientific">Candidatus Magasanikbacteria bacterium RIFOXYB1_FULL_40_15</name>
    <dbReference type="NCBI Taxonomy" id="1798697"/>
    <lineage>
        <taxon>Bacteria</taxon>
        <taxon>Candidatus Magasanikiibacteriota</taxon>
    </lineage>
</organism>
<keyword evidence="1" id="KW-0472">Membrane</keyword>
<dbReference type="AlphaFoldDB" id="A0A1F6NHX4"/>
<name>A0A1F6NHX4_9BACT</name>
<feature type="transmembrane region" description="Helical" evidence="1">
    <location>
        <begin position="66"/>
        <end position="96"/>
    </location>
</feature>
<proteinExistence type="predicted"/>
<protein>
    <submittedName>
        <fullName evidence="2">Uncharacterized protein</fullName>
    </submittedName>
</protein>
<gene>
    <name evidence="2" type="ORF">A2373_04000</name>
</gene>
<keyword evidence="1" id="KW-0812">Transmembrane</keyword>
<comment type="caution">
    <text evidence="2">The sequence shown here is derived from an EMBL/GenBank/DDBJ whole genome shotgun (WGS) entry which is preliminary data.</text>
</comment>
<reference evidence="2 3" key="1">
    <citation type="journal article" date="2016" name="Nat. Commun.">
        <title>Thousands of microbial genomes shed light on interconnected biogeochemical processes in an aquifer system.</title>
        <authorList>
            <person name="Anantharaman K."/>
            <person name="Brown C.T."/>
            <person name="Hug L.A."/>
            <person name="Sharon I."/>
            <person name="Castelle C.J."/>
            <person name="Probst A.J."/>
            <person name="Thomas B.C."/>
            <person name="Singh A."/>
            <person name="Wilkins M.J."/>
            <person name="Karaoz U."/>
            <person name="Brodie E.L."/>
            <person name="Williams K.H."/>
            <person name="Hubbard S.S."/>
            <person name="Banfield J.F."/>
        </authorList>
    </citation>
    <scope>NUCLEOTIDE SEQUENCE [LARGE SCALE GENOMIC DNA]</scope>
</reference>
<evidence type="ECO:0000313" key="2">
    <source>
        <dbReference type="EMBL" id="OGH83465.1"/>
    </source>
</evidence>
<dbReference type="EMBL" id="MFQS01000012">
    <property type="protein sequence ID" value="OGH83465.1"/>
    <property type="molecule type" value="Genomic_DNA"/>
</dbReference>